<gene>
    <name evidence="2" type="ORF">LCGC14_1321520</name>
    <name evidence="1" type="ORF">LCGC14_2631030</name>
</gene>
<name>A0A0F9CB87_9ZZZZ</name>
<evidence type="ECO:0000313" key="2">
    <source>
        <dbReference type="EMBL" id="KKM82240.1"/>
    </source>
</evidence>
<accession>A0A0F9CB87</accession>
<protein>
    <submittedName>
        <fullName evidence="1">Uncharacterized protein</fullName>
    </submittedName>
</protein>
<reference evidence="1" key="1">
    <citation type="journal article" date="2015" name="Nature">
        <title>Complex archaea that bridge the gap between prokaryotes and eukaryotes.</title>
        <authorList>
            <person name="Spang A."/>
            <person name="Saw J.H."/>
            <person name="Jorgensen S.L."/>
            <person name="Zaremba-Niedzwiedzka K."/>
            <person name="Martijn J."/>
            <person name="Lind A.E."/>
            <person name="van Eijk R."/>
            <person name="Schleper C."/>
            <person name="Guy L."/>
            <person name="Ettema T.J."/>
        </authorList>
    </citation>
    <scope>NUCLEOTIDE SEQUENCE</scope>
</reference>
<sequence length="62" mass="7230">MVDIKVFRVDIIVSEYSDGDEGFWNIKENMETAKGHKQLLSTLESVYFNVVKYLEGRYPNGR</sequence>
<dbReference type="AlphaFoldDB" id="A0A0F9CB87"/>
<evidence type="ECO:0000313" key="1">
    <source>
        <dbReference type="EMBL" id="KKK99609.1"/>
    </source>
</evidence>
<dbReference type="EMBL" id="LAZR01007892">
    <property type="protein sequence ID" value="KKM82240.1"/>
    <property type="molecule type" value="Genomic_DNA"/>
</dbReference>
<organism evidence="1">
    <name type="scientific">marine sediment metagenome</name>
    <dbReference type="NCBI Taxonomy" id="412755"/>
    <lineage>
        <taxon>unclassified sequences</taxon>
        <taxon>metagenomes</taxon>
        <taxon>ecological metagenomes</taxon>
    </lineage>
</organism>
<comment type="caution">
    <text evidence="1">The sequence shown here is derived from an EMBL/GenBank/DDBJ whole genome shotgun (WGS) entry which is preliminary data.</text>
</comment>
<proteinExistence type="predicted"/>
<dbReference type="EMBL" id="LAZR01045130">
    <property type="protein sequence ID" value="KKK99609.1"/>
    <property type="molecule type" value="Genomic_DNA"/>
</dbReference>